<organism evidence="2 3">
    <name type="scientific">Punica granatum</name>
    <name type="common">Pomegranate</name>
    <dbReference type="NCBI Taxonomy" id="22663"/>
    <lineage>
        <taxon>Eukaryota</taxon>
        <taxon>Viridiplantae</taxon>
        <taxon>Streptophyta</taxon>
        <taxon>Embryophyta</taxon>
        <taxon>Tracheophyta</taxon>
        <taxon>Spermatophyta</taxon>
        <taxon>Magnoliopsida</taxon>
        <taxon>eudicotyledons</taxon>
        <taxon>Gunneridae</taxon>
        <taxon>Pentapetalae</taxon>
        <taxon>rosids</taxon>
        <taxon>malvids</taxon>
        <taxon>Myrtales</taxon>
        <taxon>Lythraceae</taxon>
        <taxon>Punica</taxon>
    </lineage>
</organism>
<evidence type="ECO:0000313" key="3">
    <source>
        <dbReference type="Proteomes" id="UP000233551"/>
    </source>
</evidence>
<proteinExistence type="predicted"/>
<dbReference type="Proteomes" id="UP000233551">
    <property type="component" value="Unassembled WGS sequence"/>
</dbReference>
<sequence length="116" mass="12591">MGVAGRLRPGQRPNWGVNCQRGTPDLGVNSSQGRHRIPTTGSSKLDGGRGRSHRHSNGSNQGRKSIFDCSGKATGRQLVRGPAGARMTSRRGYNPSLRFFTKEVPTPSHYYSRPAS</sequence>
<protein>
    <submittedName>
        <fullName evidence="2">Uncharacterized protein</fullName>
    </submittedName>
</protein>
<accession>A0A2I0KQL7</accession>
<keyword evidence="3" id="KW-1185">Reference proteome</keyword>
<gene>
    <name evidence="2" type="ORF">CRG98_008825</name>
</gene>
<dbReference type="EMBL" id="PGOL01000429">
    <property type="protein sequence ID" value="PKI70795.1"/>
    <property type="molecule type" value="Genomic_DNA"/>
</dbReference>
<feature type="region of interest" description="Disordered" evidence="1">
    <location>
        <begin position="1"/>
        <end position="91"/>
    </location>
</feature>
<dbReference type="AlphaFoldDB" id="A0A2I0KQL7"/>
<evidence type="ECO:0000256" key="1">
    <source>
        <dbReference type="SAM" id="MobiDB-lite"/>
    </source>
</evidence>
<name>A0A2I0KQL7_PUNGR</name>
<evidence type="ECO:0000313" key="2">
    <source>
        <dbReference type="EMBL" id="PKI70795.1"/>
    </source>
</evidence>
<comment type="caution">
    <text evidence="2">The sequence shown here is derived from an EMBL/GenBank/DDBJ whole genome shotgun (WGS) entry which is preliminary data.</text>
</comment>
<reference evidence="2 3" key="1">
    <citation type="submission" date="2017-11" db="EMBL/GenBank/DDBJ databases">
        <title>De-novo sequencing of pomegranate (Punica granatum L.) genome.</title>
        <authorList>
            <person name="Akparov Z."/>
            <person name="Amiraslanov A."/>
            <person name="Hajiyeva S."/>
            <person name="Abbasov M."/>
            <person name="Kaur K."/>
            <person name="Hamwieh A."/>
            <person name="Solovyev V."/>
            <person name="Salamov A."/>
            <person name="Braich B."/>
            <person name="Kosarev P."/>
            <person name="Mahmoud A."/>
            <person name="Hajiyev E."/>
            <person name="Babayeva S."/>
            <person name="Izzatullayeva V."/>
            <person name="Mammadov A."/>
            <person name="Mammadov A."/>
            <person name="Sharifova S."/>
            <person name="Ojaghi J."/>
            <person name="Eynullazada K."/>
            <person name="Bayramov B."/>
            <person name="Abdulazimova A."/>
            <person name="Shahmuradov I."/>
        </authorList>
    </citation>
    <scope>NUCLEOTIDE SEQUENCE [LARGE SCALE GENOMIC DNA]</scope>
    <source>
        <strain evidence="3">cv. AG2017</strain>
        <tissue evidence="2">Leaf</tissue>
    </source>
</reference>